<protein>
    <submittedName>
        <fullName evidence="4">Glycosyltransferase involved in cell wall bisynthesis</fullName>
    </submittedName>
</protein>
<organism evidence="4 5">
    <name type="scientific">Papillibacter cinnamivorans DSM 12816</name>
    <dbReference type="NCBI Taxonomy" id="1122930"/>
    <lineage>
        <taxon>Bacteria</taxon>
        <taxon>Bacillati</taxon>
        <taxon>Bacillota</taxon>
        <taxon>Clostridia</taxon>
        <taxon>Eubacteriales</taxon>
        <taxon>Oscillospiraceae</taxon>
        <taxon>Papillibacter</taxon>
    </lineage>
</organism>
<reference evidence="4 5" key="1">
    <citation type="submission" date="2017-04" db="EMBL/GenBank/DDBJ databases">
        <authorList>
            <person name="Afonso C.L."/>
            <person name="Miller P.J."/>
            <person name="Scott M.A."/>
            <person name="Spackman E."/>
            <person name="Goraichik I."/>
            <person name="Dimitrov K.M."/>
            <person name="Suarez D.L."/>
            <person name="Swayne D.E."/>
        </authorList>
    </citation>
    <scope>NUCLEOTIDE SEQUENCE [LARGE SCALE GENOMIC DNA]</scope>
    <source>
        <strain evidence="4 5">DSM 12816</strain>
    </source>
</reference>
<dbReference type="AlphaFoldDB" id="A0A1W2CDE1"/>
<proteinExistence type="predicted"/>
<gene>
    <name evidence="4" type="ORF">SAMN02745168_2758</name>
</gene>
<evidence type="ECO:0000259" key="3">
    <source>
        <dbReference type="Pfam" id="PF00535"/>
    </source>
</evidence>
<dbReference type="PANTHER" id="PTHR22916:SF51">
    <property type="entry name" value="GLYCOSYLTRANSFERASE EPSH-RELATED"/>
    <property type="match status" value="1"/>
</dbReference>
<evidence type="ECO:0000256" key="2">
    <source>
        <dbReference type="ARBA" id="ARBA00022679"/>
    </source>
</evidence>
<dbReference type="OrthoDB" id="1640114at2"/>
<keyword evidence="5" id="KW-1185">Reference proteome</keyword>
<dbReference type="Proteomes" id="UP000192790">
    <property type="component" value="Unassembled WGS sequence"/>
</dbReference>
<dbReference type="SUPFAM" id="SSF53448">
    <property type="entry name" value="Nucleotide-diphospho-sugar transferases"/>
    <property type="match status" value="1"/>
</dbReference>
<accession>A0A1W2CDE1</accession>
<evidence type="ECO:0000313" key="4">
    <source>
        <dbReference type="EMBL" id="SMC83297.1"/>
    </source>
</evidence>
<dbReference type="GO" id="GO:0016757">
    <property type="term" value="F:glycosyltransferase activity"/>
    <property type="evidence" value="ECO:0007669"/>
    <property type="project" value="UniProtKB-KW"/>
</dbReference>
<dbReference type="InterPro" id="IPR029044">
    <property type="entry name" value="Nucleotide-diphossugar_trans"/>
</dbReference>
<dbReference type="Pfam" id="PF00535">
    <property type="entry name" value="Glycos_transf_2"/>
    <property type="match status" value="1"/>
</dbReference>
<dbReference type="EMBL" id="FWXW01000009">
    <property type="protein sequence ID" value="SMC83297.1"/>
    <property type="molecule type" value="Genomic_DNA"/>
</dbReference>
<feature type="domain" description="Glycosyltransferase 2-like" evidence="3">
    <location>
        <begin position="6"/>
        <end position="133"/>
    </location>
</feature>
<dbReference type="RefSeq" id="WP_084235418.1">
    <property type="nucleotide sequence ID" value="NZ_FWXW01000009.1"/>
</dbReference>
<dbReference type="PANTHER" id="PTHR22916">
    <property type="entry name" value="GLYCOSYLTRANSFERASE"/>
    <property type="match status" value="1"/>
</dbReference>
<keyword evidence="1" id="KW-0328">Glycosyltransferase</keyword>
<sequence length="340" mass="38726">MKPLVSVIIPVYNTEPYLRRCLESVVAQTYDPLEIILVDNASTDGSSQICLEFAERDRRIRLICLEKNNGPGAGRNAALAAVSGEYIGFVDSDDYVDPDMFSYLAENAVLYGSDITICGFYEEEGGSVIKKSPAELTQYSADAALRELLADRVIQNYLWQKLFKVHLFSGVSFPTFRVYCDLSSYKLFLPANKVVYLPEAKYHYRILPDSACHRIAPPYYMDRADLLIRRADDLMKTHPDLKSYLCFDLYCAYSLYYEAAAKYPDREDLRSILEGENLYRLRAARKDLAASERLGFLGRLEMNLMCRGSGLGRFLVPRIHELIVFTVSLRQKLQKKRGSS</sequence>
<keyword evidence="2 4" id="KW-0808">Transferase</keyword>
<dbReference type="InterPro" id="IPR001173">
    <property type="entry name" value="Glyco_trans_2-like"/>
</dbReference>
<name>A0A1W2CDE1_9FIRM</name>
<dbReference type="STRING" id="1122930.SAMN02745168_2758"/>
<evidence type="ECO:0000256" key="1">
    <source>
        <dbReference type="ARBA" id="ARBA00022676"/>
    </source>
</evidence>
<evidence type="ECO:0000313" key="5">
    <source>
        <dbReference type="Proteomes" id="UP000192790"/>
    </source>
</evidence>
<dbReference type="Gene3D" id="3.90.550.10">
    <property type="entry name" value="Spore Coat Polysaccharide Biosynthesis Protein SpsA, Chain A"/>
    <property type="match status" value="1"/>
</dbReference>
<dbReference type="CDD" id="cd00761">
    <property type="entry name" value="Glyco_tranf_GTA_type"/>
    <property type="match status" value="1"/>
</dbReference>